<evidence type="ECO:0000313" key="4">
    <source>
        <dbReference type="Proteomes" id="UP001161390"/>
    </source>
</evidence>
<accession>A0ABQ5UWC9</accession>
<dbReference type="Pfam" id="PF00437">
    <property type="entry name" value="T2SSE"/>
    <property type="match status" value="1"/>
</dbReference>
<proteinExistence type="inferred from homology"/>
<gene>
    <name evidence="3" type="ORF">GCM10007854_04410</name>
</gene>
<dbReference type="Gene3D" id="3.40.50.300">
    <property type="entry name" value="P-loop containing nucleotide triphosphate hydrolases"/>
    <property type="match status" value="1"/>
</dbReference>
<dbReference type="CDD" id="cd01130">
    <property type="entry name" value="VirB11-like_ATPase"/>
    <property type="match status" value="1"/>
</dbReference>
<dbReference type="NCBIfam" id="TIGR02782">
    <property type="entry name" value="TrbB_P"/>
    <property type="match status" value="1"/>
</dbReference>
<reference evidence="3" key="1">
    <citation type="journal article" date="2014" name="Int. J. Syst. Evol. Microbiol.">
        <title>Complete genome of a new Firmicutes species belonging to the dominant human colonic microbiota ('Ruminococcus bicirculans') reveals two chromosomes and a selective capacity to utilize plant glucans.</title>
        <authorList>
            <consortium name="NISC Comparative Sequencing Program"/>
            <person name="Wegmann U."/>
            <person name="Louis P."/>
            <person name="Goesmann A."/>
            <person name="Henrissat B."/>
            <person name="Duncan S.H."/>
            <person name="Flint H.J."/>
        </authorList>
    </citation>
    <scope>NUCLEOTIDE SEQUENCE</scope>
    <source>
        <strain evidence="3">NBRC 108216</strain>
    </source>
</reference>
<dbReference type="SMART" id="SM00382">
    <property type="entry name" value="AAA"/>
    <property type="match status" value="1"/>
</dbReference>
<dbReference type="EMBL" id="BSNJ01000001">
    <property type="protein sequence ID" value="GLQ19486.1"/>
    <property type="molecule type" value="Genomic_DNA"/>
</dbReference>
<evidence type="ECO:0000313" key="3">
    <source>
        <dbReference type="EMBL" id="GLQ19486.1"/>
    </source>
</evidence>
<evidence type="ECO:0000259" key="2">
    <source>
        <dbReference type="SMART" id="SM00382"/>
    </source>
</evidence>
<dbReference type="InterPro" id="IPR014149">
    <property type="entry name" value="Conjug-transfer_TrbB"/>
</dbReference>
<reference evidence="3" key="2">
    <citation type="submission" date="2023-01" db="EMBL/GenBank/DDBJ databases">
        <title>Draft genome sequence of Algimonas porphyrae strain NBRC 108216.</title>
        <authorList>
            <person name="Sun Q."/>
            <person name="Mori K."/>
        </authorList>
    </citation>
    <scope>NUCLEOTIDE SEQUENCE</scope>
    <source>
        <strain evidence="3">NBRC 108216</strain>
    </source>
</reference>
<dbReference type="InterPro" id="IPR001482">
    <property type="entry name" value="T2SS/T4SS_dom"/>
</dbReference>
<dbReference type="PANTHER" id="PTHR30486">
    <property type="entry name" value="TWITCHING MOTILITY PROTEIN PILT"/>
    <property type="match status" value="1"/>
</dbReference>
<dbReference type="InterPro" id="IPR050921">
    <property type="entry name" value="T4SS_GSP_E_ATPase"/>
</dbReference>
<name>A0ABQ5UWC9_9PROT</name>
<sequence>MTTVQRSQTRQRTDAMLRTALGPVICEALSNPAVVEIMQNPDGHLWIEQAGIGRVSRGAVIDPNQAERIIRLVASLSGFDVNRDAPIVSAELPIGGQRFEGVMPPVCLAPSFAIRNPAAKVFTLADYVTARTISSEKARALVRAVFGRRNILIVGGTGSGKTTLANALLAEVASTRDRVLILEDTRELQCAAEDCVSLRTQSSTSMRDLVRSTLRLRPDRIVVGEVRGGEALDLLKAWSTGHPGGVATVHANSAADGLDRLEQLVGEVVANVPRKLISAAVDIVVGIENRSGVRRVTDVLEVLGSDGVEGAYRLRPLVPDPP</sequence>
<dbReference type="InterPro" id="IPR027417">
    <property type="entry name" value="P-loop_NTPase"/>
</dbReference>
<dbReference type="SUPFAM" id="SSF52540">
    <property type="entry name" value="P-loop containing nucleoside triphosphate hydrolases"/>
    <property type="match status" value="1"/>
</dbReference>
<dbReference type="Gene3D" id="3.30.450.90">
    <property type="match status" value="1"/>
</dbReference>
<dbReference type="PANTHER" id="PTHR30486:SF6">
    <property type="entry name" value="TYPE IV PILUS RETRACTATION ATPASE PILT"/>
    <property type="match status" value="1"/>
</dbReference>
<comment type="similarity">
    <text evidence="1">Belongs to the GSP E family.</text>
</comment>
<keyword evidence="4" id="KW-1185">Reference proteome</keyword>
<evidence type="ECO:0000256" key="1">
    <source>
        <dbReference type="ARBA" id="ARBA00006611"/>
    </source>
</evidence>
<dbReference type="InterPro" id="IPR003593">
    <property type="entry name" value="AAA+_ATPase"/>
</dbReference>
<dbReference type="RefSeq" id="WP_284369235.1">
    <property type="nucleotide sequence ID" value="NZ_BSNJ01000001.1"/>
</dbReference>
<protein>
    <submittedName>
        <fullName evidence="3">P-type conjugative transfer ATPase TrbB</fullName>
    </submittedName>
</protein>
<dbReference type="Proteomes" id="UP001161390">
    <property type="component" value="Unassembled WGS sequence"/>
</dbReference>
<feature type="domain" description="AAA+ ATPase" evidence="2">
    <location>
        <begin position="147"/>
        <end position="303"/>
    </location>
</feature>
<organism evidence="3 4">
    <name type="scientific">Algimonas porphyrae</name>
    <dbReference type="NCBI Taxonomy" id="1128113"/>
    <lineage>
        <taxon>Bacteria</taxon>
        <taxon>Pseudomonadati</taxon>
        <taxon>Pseudomonadota</taxon>
        <taxon>Alphaproteobacteria</taxon>
        <taxon>Maricaulales</taxon>
        <taxon>Robiginitomaculaceae</taxon>
        <taxon>Algimonas</taxon>
    </lineage>
</organism>
<comment type="caution">
    <text evidence="3">The sequence shown here is derived from an EMBL/GenBank/DDBJ whole genome shotgun (WGS) entry which is preliminary data.</text>
</comment>